<protein>
    <submittedName>
        <fullName evidence="1">Uncharacterized protein</fullName>
    </submittedName>
</protein>
<proteinExistence type="predicted"/>
<name>A0A8K0CLW9_IGNLU</name>
<accession>A0A8K0CLW9</accession>
<gene>
    <name evidence="1" type="ORF">ILUMI_16380</name>
</gene>
<dbReference type="PANTHER" id="PTHR33047:SF8">
    <property type="entry name" value="REGULATOR OF RDNA TRANSCRIPTION PROTEIN 15"/>
    <property type="match status" value="1"/>
</dbReference>
<dbReference type="PANTHER" id="PTHR33047">
    <property type="entry name" value="PROTEIN TAR1"/>
    <property type="match status" value="1"/>
</dbReference>
<sequence>MARNQSGQREYYAQKNSFWSIGLTLLPLELLKCFAMIGRADIEGSKNDVAMEAWPPQTNYPYGNFSDTSSWKLFKLIGSIGRTFAVPKRTEHWNQASFCSFALREVFVLAELVLGHRETRPSSTYATAIISP</sequence>
<evidence type="ECO:0000313" key="1">
    <source>
        <dbReference type="EMBL" id="KAF2889793.1"/>
    </source>
</evidence>
<dbReference type="EMBL" id="VTPC01062512">
    <property type="protein sequence ID" value="KAF2889793.1"/>
    <property type="molecule type" value="Genomic_DNA"/>
</dbReference>
<dbReference type="InterPro" id="IPR052997">
    <property type="entry name" value="RRT15-like"/>
</dbReference>
<organism evidence="1 2">
    <name type="scientific">Ignelater luminosus</name>
    <name type="common">Cucubano</name>
    <name type="synonym">Pyrophorus luminosus</name>
    <dbReference type="NCBI Taxonomy" id="2038154"/>
    <lineage>
        <taxon>Eukaryota</taxon>
        <taxon>Metazoa</taxon>
        <taxon>Ecdysozoa</taxon>
        <taxon>Arthropoda</taxon>
        <taxon>Hexapoda</taxon>
        <taxon>Insecta</taxon>
        <taxon>Pterygota</taxon>
        <taxon>Neoptera</taxon>
        <taxon>Endopterygota</taxon>
        <taxon>Coleoptera</taxon>
        <taxon>Polyphaga</taxon>
        <taxon>Elateriformia</taxon>
        <taxon>Elateroidea</taxon>
        <taxon>Elateridae</taxon>
        <taxon>Agrypninae</taxon>
        <taxon>Pyrophorini</taxon>
        <taxon>Ignelater</taxon>
    </lineage>
</organism>
<comment type="caution">
    <text evidence="1">The sequence shown here is derived from an EMBL/GenBank/DDBJ whole genome shotgun (WGS) entry which is preliminary data.</text>
</comment>
<evidence type="ECO:0000313" key="2">
    <source>
        <dbReference type="Proteomes" id="UP000801492"/>
    </source>
</evidence>
<reference evidence="1" key="1">
    <citation type="submission" date="2019-08" db="EMBL/GenBank/DDBJ databases">
        <title>The genome of the North American firefly Photinus pyralis.</title>
        <authorList>
            <consortium name="Photinus pyralis genome working group"/>
            <person name="Fallon T.R."/>
            <person name="Sander Lower S.E."/>
            <person name="Weng J.-K."/>
        </authorList>
    </citation>
    <scope>NUCLEOTIDE SEQUENCE</scope>
    <source>
        <strain evidence="1">TRF0915ILg1</strain>
        <tissue evidence="1">Whole body</tissue>
    </source>
</reference>
<dbReference type="OrthoDB" id="8185007at2759"/>
<dbReference type="AlphaFoldDB" id="A0A8K0CLW9"/>
<keyword evidence="2" id="KW-1185">Reference proteome</keyword>
<dbReference type="Proteomes" id="UP000801492">
    <property type="component" value="Unassembled WGS sequence"/>
</dbReference>